<feature type="transmembrane region" description="Helical" evidence="2">
    <location>
        <begin position="650"/>
        <end position="667"/>
    </location>
</feature>
<dbReference type="AlphaFoldDB" id="A0A1B1TB62"/>
<evidence type="ECO:0008006" key="4">
    <source>
        <dbReference type="Google" id="ProtNLM"/>
    </source>
</evidence>
<dbReference type="Pfam" id="PF06695">
    <property type="entry name" value="Sm_multidrug_ex"/>
    <property type="match status" value="1"/>
</dbReference>
<evidence type="ECO:0000256" key="1">
    <source>
        <dbReference type="SAM" id="Coils"/>
    </source>
</evidence>
<feature type="coiled-coil region" evidence="1">
    <location>
        <begin position="23"/>
        <end position="55"/>
    </location>
</feature>
<organism evidence="3">
    <name type="scientific">uncultured Poseidoniia archaeon</name>
    <dbReference type="NCBI Taxonomy" id="1697135"/>
    <lineage>
        <taxon>Archaea</taxon>
        <taxon>Methanobacteriati</taxon>
        <taxon>Thermoplasmatota</taxon>
        <taxon>Candidatus Poseidoniia</taxon>
        <taxon>environmental samples</taxon>
    </lineage>
</organism>
<reference evidence="3" key="2">
    <citation type="journal article" date="2015" name="ISME J.">
        <title>A new class of marine Euryarchaeota group II from the Mediterranean deep chlorophyll maximum.</title>
        <authorList>
            <person name="Martin-Cuadrado A.B."/>
            <person name="Garcia-Heredia I."/>
            <person name="Molto A.G."/>
            <person name="Lopez-Ubeda R."/>
            <person name="Kimes N."/>
            <person name="Lopez-Garcia P."/>
            <person name="Moreira D."/>
            <person name="Rodriguez-Valera F."/>
        </authorList>
    </citation>
    <scope>NUCLEOTIDE SEQUENCE</scope>
</reference>
<evidence type="ECO:0000313" key="3">
    <source>
        <dbReference type="EMBL" id="ANV79518.1"/>
    </source>
</evidence>
<keyword evidence="2" id="KW-0812">Transmembrane</keyword>
<protein>
    <recommendedName>
        <fullName evidence="4">Small multi-drug export protein</fullName>
    </recommendedName>
</protein>
<feature type="transmembrane region" description="Helical" evidence="2">
    <location>
        <begin position="679"/>
        <end position="698"/>
    </location>
</feature>
<proteinExistence type="predicted"/>
<sequence length="726" mass="82627">MSRLLRIIVKEGEDSENSERKIVSDLEYENNSENINLKENENQVIDKELKKIRDRRLNADKTFLVNTIRPRTSDDYTLVFGVLVGIMFFGGVFIASSGIVASDSIAVDDVLSGTILDSEDCTDKRDVMYFEIYSIDENIRIKTYNVNPEKTTIMSVKMQINENNTDRYFGGLGNQEVTLYSENIGDGNYKVNMTLYIWNEDVNLSHLTEDQLLNYTILGNPSENFYKEVGLHMESRITNEIPLIKFITMGKYGNSEIQKIAEITDEEDRACMSVQQLGIWGWALMGLEWAGGRETAMLTGGSAGVPPWWLASVSLGMSIFFLCVQYPLMHRLYHRDVDDLLSARQMKRLIQRTVQKSAKELRIKIDLEGFKIQDRSLSIDALVPYKTSSKTIVAPTEVKTKMITDILEEFAIFGEMRPIQLKSVCIDKAASDVTNIVIDSELLVTNLGEIPLSEDYGDFFTSIGKFGKLEEEFRRVMKKWFKENNLIDYGSAIMADSDSVFIRIIYRPQQRFAYFLFKSNFNELQNDLYKLLSNKLDDYIGERSLIVSARNEKSTLADYANPGRVEQGNDELTGEAMVAKRGGIPGALLQNPFMGDILSSVEYVALKNRKRIDKYGFWGLIVFVWIPFMASGVLVGAMLGLVARMRFERVLAACLFGGTAASITWAYSAKGIIEFMEKYHAEAFIPFLIFLVFAFTIIHLRNNKRRRREELFRDSMAFFAGSTDST</sequence>
<feature type="transmembrane region" description="Helical" evidence="2">
    <location>
        <begin position="76"/>
        <end position="95"/>
    </location>
</feature>
<evidence type="ECO:0000256" key="2">
    <source>
        <dbReference type="SAM" id="Phobius"/>
    </source>
</evidence>
<reference evidence="3" key="1">
    <citation type="submission" date="2014-11" db="EMBL/GenBank/DDBJ databases">
        <authorList>
            <person name="Zhu J."/>
            <person name="Qi W."/>
            <person name="Song R."/>
        </authorList>
    </citation>
    <scope>NUCLEOTIDE SEQUENCE</scope>
</reference>
<dbReference type="EMBL" id="KP211837">
    <property type="protein sequence ID" value="ANV79518.1"/>
    <property type="molecule type" value="Genomic_DNA"/>
</dbReference>
<dbReference type="InterPro" id="IPR009577">
    <property type="entry name" value="Sm_multidrug_ex"/>
</dbReference>
<keyword evidence="2" id="KW-0472">Membrane</keyword>
<keyword evidence="1" id="KW-0175">Coiled coil</keyword>
<feature type="transmembrane region" description="Helical" evidence="2">
    <location>
        <begin position="615"/>
        <end position="643"/>
    </location>
</feature>
<name>A0A1B1TB62_9ARCH</name>
<keyword evidence="2" id="KW-1133">Transmembrane helix</keyword>
<accession>A0A1B1TB62</accession>